<accession>D2IZ72</accession>
<organism evidence="1 2">
    <name type="scientific">Enterococcus phage phiFL1C</name>
    <dbReference type="NCBI Taxonomy" id="673834"/>
    <lineage>
        <taxon>Viruses</taxon>
        <taxon>Duplodnaviria</taxon>
        <taxon>Heunggongvirae</taxon>
        <taxon>Uroviricota</taxon>
        <taxon>Caudoviricetes</taxon>
        <taxon>Phifelvirus</taxon>
        <taxon>Phifelvirus FL1</taxon>
    </lineage>
</organism>
<evidence type="ECO:0000313" key="2">
    <source>
        <dbReference type="Proteomes" id="UP000000635"/>
    </source>
</evidence>
<sequence>MKGVEVWSTTKNSLLLWNDEKKYLMYAVVAECFGLISKTTKFCLWITESITKN</sequence>
<dbReference type="EMBL" id="GQ478083">
    <property type="protein sequence ID" value="ACZ63849.1"/>
    <property type="molecule type" value="Genomic_DNA"/>
</dbReference>
<name>D2IZ72_9CAUD</name>
<protein>
    <submittedName>
        <fullName evidence="1">Uncharacterized protein gp26</fullName>
    </submittedName>
</protein>
<dbReference type="Proteomes" id="UP000000635">
    <property type="component" value="Segment"/>
</dbReference>
<gene>
    <name evidence="1" type="primary">gp26</name>
</gene>
<proteinExistence type="predicted"/>
<evidence type="ECO:0000313" key="1">
    <source>
        <dbReference type="EMBL" id="ACZ63849.1"/>
    </source>
</evidence>
<reference evidence="1 2" key="1">
    <citation type="journal article" date="2010" name="J. Bacteriol.">
        <title>Comparative genomics and transduction potential of Enterococcus faecalis temperate bacteriophages.</title>
        <authorList>
            <person name="Yasmin A."/>
            <person name="Kenny J.G."/>
            <person name="Shankar J."/>
            <person name="Darby A.C."/>
            <person name="Hall N."/>
            <person name="Edwards C."/>
            <person name="Horsburgh M.J."/>
        </authorList>
    </citation>
    <scope>NUCLEOTIDE SEQUENCE</scope>
    <source>
        <strain evidence="1">PhiFL1C</strain>
    </source>
</reference>